<feature type="domain" description="HTH marR-type" evidence="1">
    <location>
        <begin position="166"/>
        <end position="219"/>
    </location>
</feature>
<evidence type="ECO:0000313" key="3">
    <source>
        <dbReference type="Proteomes" id="UP000011717"/>
    </source>
</evidence>
<dbReference type="AlphaFoldDB" id="M2U8Q2"/>
<keyword evidence="3" id="KW-1185">Reference proteome</keyword>
<evidence type="ECO:0000259" key="1">
    <source>
        <dbReference type="Pfam" id="PF13463"/>
    </source>
</evidence>
<sequence>MLILDLTGLDLPNLSGQEVAAVADIADVASTIAIVDLDSLDHIGPFLDADPLEFLSWPIMEDELMAALANAGVTQSFREDVAGLDVGPEGLASLREDAERVARALARLAEADVATRPARTGPRPPSQSARLLRDLIRKRRLRSEFFPDELFADPGWDILLDLAAARHERKQVSVSSLCIAASVPTTTGLRWIKALTRMGLIVRNADPTDGRRSFIAISEPTAAVMERYLDITH</sequence>
<gene>
    <name evidence="2" type="ORF">C725_0273</name>
</gene>
<dbReference type="GO" id="GO:0003700">
    <property type="term" value="F:DNA-binding transcription factor activity"/>
    <property type="evidence" value="ECO:0007669"/>
    <property type="project" value="InterPro"/>
</dbReference>
<evidence type="ECO:0000313" key="2">
    <source>
        <dbReference type="EMBL" id="EMD84343.1"/>
    </source>
</evidence>
<dbReference type="EMBL" id="AMRV01000001">
    <property type="protein sequence ID" value="EMD84343.1"/>
    <property type="molecule type" value="Genomic_DNA"/>
</dbReference>
<dbReference type="SUPFAM" id="SSF46785">
    <property type="entry name" value="Winged helix' DNA-binding domain"/>
    <property type="match status" value="1"/>
</dbReference>
<dbReference type="InterPro" id="IPR036388">
    <property type="entry name" value="WH-like_DNA-bd_sf"/>
</dbReference>
<comment type="caution">
    <text evidence="2">The sequence shown here is derived from an EMBL/GenBank/DDBJ whole genome shotgun (WGS) entry which is preliminary data.</text>
</comment>
<reference evidence="2 3" key="1">
    <citation type="journal article" date="2013" name="Genome Announc.">
        <title>Draft Genome Sequence of Strain JLT2015T, Belonging to the Family Sphingomonadaceae of the Alphaproteobacteria.</title>
        <authorList>
            <person name="Tang K."/>
            <person name="Liu K."/>
            <person name="Li S."/>
            <person name="Jiao N."/>
        </authorList>
    </citation>
    <scope>NUCLEOTIDE SEQUENCE [LARGE SCALE GENOMIC DNA]</scope>
    <source>
        <strain evidence="2 3">JLT2015</strain>
    </source>
</reference>
<accession>M2U8Q2</accession>
<dbReference type="InterPro" id="IPR000835">
    <property type="entry name" value="HTH_MarR-typ"/>
</dbReference>
<dbReference type="Proteomes" id="UP000011717">
    <property type="component" value="Unassembled WGS sequence"/>
</dbReference>
<name>M2U8Q2_9SPHN</name>
<dbReference type="InterPro" id="IPR036390">
    <property type="entry name" value="WH_DNA-bd_sf"/>
</dbReference>
<protein>
    <submittedName>
        <fullName evidence="2">Transcriptional regulator, MarR family</fullName>
    </submittedName>
</protein>
<dbReference type="Gene3D" id="1.10.10.10">
    <property type="entry name" value="Winged helix-like DNA-binding domain superfamily/Winged helix DNA-binding domain"/>
    <property type="match status" value="1"/>
</dbReference>
<dbReference type="Pfam" id="PF13463">
    <property type="entry name" value="HTH_27"/>
    <property type="match status" value="1"/>
</dbReference>
<organism evidence="2 3">
    <name type="scientific">Pacificimonas flava</name>
    <dbReference type="NCBI Taxonomy" id="1234595"/>
    <lineage>
        <taxon>Bacteria</taxon>
        <taxon>Pseudomonadati</taxon>
        <taxon>Pseudomonadota</taxon>
        <taxon>Alphaproteobacteria</taxon>
        <taxon>Sphingomonadales</taxon>
        <taxon>Sphingosinicellaceae</taxon>
        <taxon>Pacificimonas</taxon>
    </lineage>
</organism>
<dbReference type="PATRIC" id="fig|1234595.3.peg.273"/>
<proteinExistence type="predicted"/>